<feature type="domain" description="Chitin-binding type-4" evidence="2">
    <location>
        <begin position="21"/>
        <end position="210"/>
    </location>
</feature>
<organism evidence="3 4">
    <name type="scientific">Pseudolycoriella hygida</name>
    <dbReference type="NCBI Taxonomy" id="35572"/>
    <lineage>
        <taxon>Eukaryota</taxon>
        <taxon>Metazoa</taxon>
        <taxon>Ecdysozoa</taxon>
        <taxon>Arthropoda</taxon>
        <taxon>Hexapoda</taxon>
        <taxon>Insecta</taxon>
        <taxon>Pterygota</taxon>
        <taxon>Neoptera</taxon>
        <taxon>Endopterygota</taxon>
        <taxon>Diptera</taxon>
        <taxon>Nematocera</taxon>
        <taxon>Sciaroidea</taxon>
        <taxon>Sciaridae</taxon>
        <taxon>Pseudolycoriella</taxon>
    </lineage>
</organism>
<sequence length="213" mass="24407">MRKLLLFALSCTFIFGLVVAHGYLKEPIARTSIQLREREFGTTQPYWWDHQGVWCNNVRQDLLYSTCGRCGERFGNFDASQGGRYDKGVIVATYNAGSRITVETEFGATHGGQFHLELCPQQTETNNCFVPLTIVSGNVNIRNNTACVDNSRSQINVQVQLPSGVRCNRCTMRWTYRTYYFSDPWDPAWHETNCWVNPDPTQTFRNCADIRIV</sequence>
<gene>
    <name evidence="3" type="ORF">Bhyg_07457</name>
</gene>
<comment type="caution">
    <text evidence="3">The sequence shown here is derived from an EMBL/GenBank/DDBJ whole genome shotgun (WGS) entry which is preliminary data.</text>
</comment>
<reference evidence="3" key="1">
    <citation type="submission" date="2022-07" db="EMBL/GenBank/DDBJ databases">
        <authorList>
            <person name="Trinca V."/>
            <person name="Uliana J.V.C."/>
            <person name="Torres T.T."/>
            <person name="Ward R.J."/>
            <person name="Monesi N."/>
        </authorList>
    </citation>
    <scope>NUCLEOTIDE SEQUENCE</scope>
    <source>
        <strain evidence="3">HSMRA1968</strain>
        <tissue evidence="3">Whole embryos</tissue>
    </source>
</reference>
<feature type="signal peptide" evidence="1">
    <location>
        <begin position="1"/>
        <end position="20"/>
    </location>
</feature>
<protein>
    <recommendedName>
        <fullName evidence="2">Chitin-binding type-4 domain-containing protein</fullName>
    </recommendedName>
</protein>
<keyword evidence="1" id="KW-0732">Signal</keyword>
<proteinExistence type="predicted"/>
<dbReference type="Pfam" id="PF03067">
    <property type="entry name" value="LPMO_10"/>
    <property type="match status" value="1"/>
</dbReference>
<dbReference type="Proteomes" id="UP001151699">
    <property type="component" value="Chromosome B"/>
</dbReference>
<dbReference type="AlphaFoldDB" id="A0A9Q0N3L6"/>
<evidence type="ECO:0000256" key="1">
    <source>
        <dbReference type="SAM" id="SignalP"/>
    </source>
</evidence>
<evidence type="ECO:0000259" key="2">
    <source>
        <dbReference type="Pfam" id="PF03067"/>
    </source>
</evidence>
<evidence type="ECO:0000313" key="3">
    <source>
        <dbReference type="EMBL" id="KAJ6642506.1"/>
    </source>
</evidence>
<dbReference type="Gene3D" id="2.70.50.70">
    <property type="match status" value="1"/>
</dbReference>
<accession>A0A9Q0N3L6</accession>
<name>A0A9Q0N3L6_9DIPT</name>
<dbReference type="EMBL" id="WJQU01000002">
    <property type="protein sequence ID" value="KAJ6642506.1"/>
    <property type="molecule type" value="Genomic_DNA"/>
</dbReference>
<evidence type="ECO:0000313" key="4">
    <source>
        <dbReference type="Proteomes" id="UP001151699"/>
    </source>
</evidence>
<keyword evidence="4" id="KW-1185">Reference proteome</keyword>
<dbReference type="OrthoDB" id="2342176at2759"/>
<dbReference type="InterPro" id="IPR004302">
    <property type="entry name" value="Cellulose/chitin-bd_N"/>
</dbReference>
<feature type="chain" id="PRO_5040432364" description="Chitin-binding type-4 domain-containing protein" evidence="1">
    <location>
        <begin position="21"/>
        <end position="213"/>
    </location>
</feature>